<keyword evidence="4" id="KW-1185">Reference proteome</keyword>
<evidence type="ECO:0000256" key="1">
    <source>
        <dbReference type="SAM" id="MobiDB-lite"/>
    </source>
</evidence>
<dbReference type="RefSeq" id="WP_203653544.1">
    <property type="nucleotide sequence ID" value="NZ_BONR01000001.1"/>
</dbReference>
<evidence type="ECO:0000256" key="2">
    <source>
        <dbReference type="SAM" id="Phobius"/>
    </source>
</evidence>
<reference evidence="3" key="1">
    <citation type="submission" date="2021-01" db="EMBL/GenBank/DDBJ databases">
        <title>Whole genome shotgun sequence of Demequina activiva NBRC 110675.</title>
        <authorList>
            <person name="Komaki H."/>
            <person name="Tamura T."/>
        </authorList>
    </citation>
    <scope>NUCLEOTIDE SEQUENCE</scope>
    <source>
        <strain evidence="3">NBRC 110675</strain>
    </source>
</reference>
<dbReference type="EMBL" id="BONR01000001">
    <property type="protein sequence ID" value="GIG54068.1"/>
    <property type="molecule type" value="Genomic_DNA"/>
</dbReference>
<gene>
    <name evidence="3" type="ORF">Dac01nite_08200</name>
</gene>
<feature type="region of interest" description="Disordered" evidence="1">
    <location>
        <begin position="76"/>
        <end position="111"/>
    </location>
</feature>
<accession>A0A919Q411</accession>
<protein>
    <submittedName>
        <fullName evidence="3">Uncharacterized protein</fullName>
    </submittedName>
</protein>
<keyword evidence="2" id="KW-0472">Membrane</keyword>
<keyword evidence="2" id="KW-1133">Transmembrane helix</keyword>
<organism evidence="3 4">
    <name type="scientific">Demequina activiva</name>
    <dbReference type="NCBI Taxonomy" id="1582364"/>
    <lineage>
        <taxon>Bacteria</taxon>
        <taxon>Bacillati</taxon>
        <taxon>Actinomycetota</taxon>
        <taxon>Actinomycetes</taxon>
        <taxon>Micrococcales</taxon>
        <taxon>Demequinaceae</taxon>
        <taxon>Demequina</taxon>
    </lineage>
</organism>
<sequence length="382" mass="40556">MSLERNLVAAREARLRDGAHGRALDPEVLDSVVMRARRARRGRAAGLSAAAAVALVLVGAAAWAAPAWLVDPDPAMPITTPSVDESSSPSPSPSPSPDVTPTSSPSPTAMSPAEIAQENARILEAMELSDLVITTPENLDWEGWFRTTLDMDTFDSAREGTPPPFTPDGEYPGAVTTTMPEGLLISEYSDLAPPWFDSVRPFTLDPEAPVSAGTAGVQADYTAITDAPVTYQVDGLTAGAWVMAAVETDELSQQPRWAVCRYHVAVQDSTPTVTGVYCDAADSGRVADTFEILGFAWGVEGSSLVEMIGPLNTDNVATRVFDAVEGEGVLAYAIAPEAYRPDPEVASWSLADEGYRSPSEAEIREADGCERNDAGLWVCPDI</sequence>
<name>A0A919Q411_9MICO</name>
<evidence type="ECO:0000313" key="4">
    <source>
        <dbReference type="Proteomes" id="UP000652354"/>
    </source>
</evidence>
<dbReference type="Proteomes" id="UP000652354">
    <property type="component" value="Unassembled WGS sequence"/>
</dbReference>
<comment type="caution">
    <text evidence="3">The sequence shown here is derived from an EMBL/GenBank/DDBJ whole genome shotgun (WGS) entry which is preliminary data.</text>
</comment>
<proteinExistence type="predicted"/>
<evidence type="ECO:0000313" key="3">
    <source>
        <dbReference type="EMBL" id="GIG54068.1"/>
    </source>
</evidence>
<feature type="compositionally biased region" description="Low complexity" evidence="1">
    <location>
        <begin position="99"/>
        <end position="111"/>
    </location>
</feature>
<dbReference type="AlphaFoldDB" id="A0A919Q411"/>
<feature type="compositionally biased region" description="Low complexity" evidence="1">
    <location>
        <begin position="79"/>
        <end position="89"/>
    </location>
</feature>
<feature type="transmembrane region" description="Helical" evidence="2">
    <location>
        <begin position="44"/>
        <end position="69"/>
    </location>
</feature>
<keyword evidence="2" id="KW-0812">Transmembrane</keyword>